<dbReference type="Proteomes" id="UP000346198">
    <property type="component" value="Unassembled WGS sequence"/>
</dbReference>
<dbReference type="PANTHER" id="PTHR43289:SF6">
    <property type="entry name" value="SERINE_THREONINE-PROTEIN KINASE NEKL-3"/>
    <property type="match status" value="1"/>
</dbReference>
<dbReference type="Pfam" id="PF00069">
    <property type="entry name" value="Pkinase"/>
    <property type="match status" value="1"/>
</dbReference>
<keyword evidence="5" id="KW-1133">Transmembrane helix</keyword>
<evidence type="ECO:0000256" key="5">
    <source>
        <dbReference type="SAM" id="Phobius"/>
    </source>
</evidence>
<sequence length="657" mass="74508">MKKTPEQDRFAGDSAEERLETLYFMAEKYDEMGEKEINPSLHSLSQVTQRYQSAELIAEGGMKRIFKVYDARAKRPLAMAMLRDDAPEDLRDPFIHEAWLTALLDHPNIMTIHDVGVKTPGQPYFTMDLKQGDSLRELIEKLHAGDRKMQARYPLEALLQIFIKVCDAVSYAHSLHVLHLDLKPANVQIGEYGQVLVCDWGLGRVLGGDDLQELDRMLFNPDLLGSTNLFGQIKGTLGYMAPEQLAEDMELDARTDIYGLGCILYSLLTLLRPLTGDDEEILKRTKDGAIVSPTERTPEREIPKSLSAVVMKALATNPAQRYGSVDALRTEVHRYLTGFATQAENARVLKQLSLFYRRNRRFCLTLFGSVLVIVAGAVGSFWKVSEARRAAENTLALYEAGQSDLEKMSFKNAESIAALAERYQFHGDQKRAEAILLAALENDPANEFLLRELGVHYFILQQFNAALPYIERGMHRKDDVCETTRIYAGIKVDDEKLSAPQVVDILQRVHIHEPLMLSILLQDQRQRFDLEERAEILEVYLQLINPDWTDGWFEYDAVASRLRMGGKGLWRVSTQKSVLIGLNPRTLDLSGSEVEELWKEIDTAVETLDIRGTPMTKLWPLKRFVHLTQLIISPGQLSEEQLNPLPARVKVVEKNLD</sequence>
<keyword evidence="5" id="KW-0472">Membrane</keyword>
<dbReference type="Gene3D" id="1.10.510.10">
    <property type="entry name" value="Transferase(Phosphotransferase) domain 1"/>
    <property type="match status" value="1"/>
</dbReference>
<feature type="transmembrane region" description="Helical" evidence="5">
    <location>
        <begin position="362"/>
        <end position="382"/>
    </location>
</feature>
<keyword evidence="4" id="KW-0067">ATP-binding</keyword>
<dbReference type="SUPFAM" id="SSF56112">
    <property type="entry name" value="Protein kinase-like (PK-like)"/>
    <property type="match status" value="1"/>
</dbReference>
<keyword evidence="3 7" id="KW-0418">Kinase</keyword>
<reference evidence="7 8" key="1">
    <citation type="submission" date="2019-04" db="EMBL/GenBank/DDBJ databases">
        <authorList>
            <person name="Van Vliet M D."/>
        </authorList>
    </citation>
    <scope>NUCLEOTIDE SEQUENCE [LARGE SCALE GENOMIC DNA]</scope>
    <source>
        <strain evidence="7 8">F21</strain>
    </source>
</reference>
<keyword evidence="8" id="KW-1185">Reference proteome</keyword>
<dbReference type="PROSITE" id="PS50011">
    <property type="entry name" value="PROTEIN_KINASE_DOM"/>
    <property type="match status" value="1"/>
</dbReference>
<dbReference type="AlphaFoldDB" id="A0A6C2UL35"/>
<keyword evidence="2" id="KW-0547">Nucleotide-binding</keyword>
<dbReference type="RefSeq" id="WP_136062204.1">
    <property type="nucleotide sequence ID" value="NZ_CAAHFH010000002.1"/>
</dbReference>
<dbReference type="GO" id="GO:0004674">
    <property type="term" value="F:protein serine/threonine kinase activity"/>
    <property type="evidence" value="ECO:0007669"/>
    <property type="project" value="TreeGrafter"/>
</dbReference>
<gene>
    <name evidence="7" type="primary">pknD_16</name>
    <name evidence="7" type="ORF">SCARR_02745</name>
</gene>
<name>A0A6C2UL35_9BACT</name>
<dbReference type="InterPro" id="IPR000719">
    <property type="entry name" value="Prot_kinase_dom"/>
</dbReference>
<protein>
    <submittedName>
        <fullName evidence="7">Serine/threonine-protein kinase PknD</fullName>
    </submittedName>
</protein>
<dbReference type="Gene3D" id="1.25.40.10">
    <property type="entry name" value="Tetratricopeptide repeat domain"/>
    <property type="match status" value="1"/>
</dbReference>
<evidence type="ECO:0000259" key="6">
    <source>
        <dbReference type="PROSITE" id="PS50011"/>
    </source>
</evidence>
<dbReference type="GO" id="GO:0005524">
    <property type="term" value="F:ATP binding"/>
    <property type="evidence" value="ECO:0007669"/>
    <property type="project" value="UniProtKB-KW"/>
</dbReference>
<keyword evidence="5" id="KW-0812">Transmembrane</keyword>
<evidence type="ECO:0000256" key="4">
    <source>
        <dbReference type="ARBA" id="ARBA00022840"/>
    </source>
</evidence>
<proteinExistence type="predicted"/>
<evidence type="ECO:0000313" key="7">
    <source>
        <dbReference type="EMBL" id="VGO20679.1"/>
    </source>
</evidence>
<organism evidence="7 8">
    <name type="scientific">Pontiella sulfatireligans</name>
    <dbReference type="NCBI Taxonomy" id="2750658"/>
    <lineage>
        <taxon>Bacteria</taxon>
        <taxon>Pseudomonadati</taxon>
        <taxon>Kiritimatiellota</taxon>
        <taxon>Kiritimatiellia</taxon>
        <taxon>Kiritimatiellales</taxon>
        <taxon>Pontiellaceae</taxon>
        <taxon>Pontiella</taxon>
    </lineage>
</organism>
<evidence type="ECO:0000256" key="3">
    <source>
        <dbReference type="ARBA" id="ARBA00022777"/>
    </source>
</evidence>
<dbReference type="InterPro" id="IPR011009">
    <property type="entry name" value="Kinase-like_dom_sf"/>
</dbReference>
<evidence type="ECO:0000256" key="2">
    <source>
        <dbReference type="ARBA" id="ARBA00022741"/>
    </source>
</evidence>
<dbReference type="SMART" id="SM00220">
    <property type="entry name" value="S_TKc"/>
    <property type="match status" value="1"/>
</dbReference>
<dbReference type="InterPro" id="IPR011990">
    <property type="entry name" value="TPR-like_helical_dom_sf"/>
</dbReference>
<feature type="domain" description="Protein kinase" evidence="6">
    <location>
        <begin position="51"/>
        <end position="336"/>
    </location>
</feature>
<dbReference type="CDD" id="cd14014">
    <property type="entry name" value="STKc_PknB_like"/>
    <property type="match status" value="1"/>
</dbReference>
<dbReference type="SUPFAM" id="SSF48452">
    <property type="entry name" value="TPR-like"/>
    <property type="match status" value="1"/>
</dbReference>
<evidence type="ECO:0000313" key="8">
    <source>
        <dbReference type="Proteomes" id="UP000346198"/>
    </source>
</evidence>
<dbReference type="Gene3D" id="3.30.200.20">
    <property type="entry name" value="Phosphorylase Kinase, domain 1"/>
    <property type="match status" value="1"/>
</dbReference>
<keyword evidence="1" id="KW-0808">Transferase</keyword>
<accession>A0A6C2UL35</accession>
<dbReference type="PANTHER" id="PTHR43289">
    <property type="entry name" value="MITOGEN-ACTIVATED PROTEIN KINASE KINASE KINASE 20-RELATED"/>
    <property type="match status" value="1"/>
</dbReference>
<evidence type="ECO:0000256" key="1">
    <source>
        <dbReference type="ARBA" id="ARBA00022679"/>
    </source>
</evidence>
<dbReference type="EMBL" id="CAAHFH010000002">
    <property type="protein sequence ID" value="VGO20679.1"/>
    <property type="molecule type" value="Genomic_DNA"/>
</dbReference>